<dbReference type="PANTHER" id="PTHR30143:SF0">
    <property type="entry name" value="2-KETO-4-PENTENOATE HYDRATASE"/>
    <property type="match status" value="1"/>
</dbReference>
<dbReference type="EMBL" id="RZIJ01000012">
    <property type="protein sequence ID" value="RUQ69293.1"/>
    <property type="molecule type" value="Genomic_DNA"/>
</dbReference>
<dbReference type="InterPro" id="IPR050772">
    <property type="entry name" value="Hydratase-Decarb/MhpD_sf"/>
</dbReference>
<dbReference type="InterPro" id="IPR036663">
    <property type="entry name" value="Fumarylacetoacetase_C_sf"/>
</dbReference>
<dbReference type="GO" id="GO:0008684">
    <property type="term" value="F:2-oxopent-4-enoate hydratase activity"/>
    <property type="evidence" value="ECO:0007669"/>
    <property type="project" value="TreeGrafter"/>
</dbReference>
<gene>
    <name evidence="1" type="ORF">EJ913_16110</name>
</gene>
<proteinExistence type="predicted"/>
<dbReference type="PANTHER" id="PTHR30143">
    <property type="entry name" value="ACID HYDRATASE"/>
    <property type="match status" value="1"/>
</dbReference>
<dbReference type="AlphaFoldDB" id="A0A433J787"/>
<organism evidence="1 2">
    <name type="scientific">Azospirillum doebereinerae</name>
    <dbReference type="NCBI Taxonomy" id="92933"/>
    <lineage>
        <taxon>Bacteria</taxon>
        <taxon>Pseudomonadati</taxon>
        <taxon>Pseudomonadota</taxon>
        <taxon>Alphaproteobacteria</taxon>
        <taxon>Rhodospirillales</taxon>
        <taxon>Azospirillaceae</taxon>
        <taxon>Azospirillum</taxon>
    </lineage>
</organism>
<dbReference type="OrthoDB" id="9792137at2"/>
<dbReference type="GO" id="GO:0005737">
    <property type="term" value="C:cytoplasm"/>
    <property type="evidence" value="ECO:0007669"/>
    <property type="project" value="TreeGrafter"/>
</dbReference>
<evidence type="ECO:0000313" key="2">
    <source>
        <dbReference type="Proteomes" id="UP000280346"/>
    </source>
</evidence>
<evidence type="ECO:0000313" key="1">
    <source>
        <dbReference type="EMBL" id="RUQ69293.1"/>
    </source>
</evidence>
<name>A0A433J787_9PROT</name>
<reference evidence="1 2" key="1">
    <citation type="submission" date="2018-12" db="EMBL/GenBank/DDBJ databases">
        <authorList>
            <person name="Yang Y."/>
        </authorList>
    </citation>
    <scope>NUCLEOTIDE SEQUENCE [LARGE SCALE GENOMIC DNA]</scope>
    <source>
        <strain evidence="1 2">GSF71</strain>
    </source>
</reference>
<protein>
    <submittedName>
        <fullName evidence="1">2-keto-4-pentenoate hydratase</fullName>
    </submittedName>
</protein>
<sequence length="279" mass="27901">MTVTHPAGLERPTLDDSAIADAAARFVAGRRSAVGFDAFPGPAPEDLATAYAIQLTAASVWADPIAGWKIALVPPAKQEQLGSGRFLGPIFTGMVAKAGEGALSFPVIPSGFGAVEAEFVVRIAADAPADKLDYSPAEASAFIASIHAGIEIVGSPLSTITTLGPTVAAAAFGNNIGLVVGAEIPGGLEALDTLRSEVVIDNQSVGVGSTASIPGGIATAVAFALGMAARLGHPLRAGQWLSTGALSGMHPINAGQQARISFTGLEPMTGTAVAATPVV</sequence>
<dbReference type="Proteomes" id="UP000280346">
    <property type="component" value="Unassembled WGS sequence"/>
</dbReference>
<dbReference type="SUPFAM" id="SSF56529">
    <property type="entry name" value="FAH"/>
    <property type="match status" value="1"/>
</dbReference>
<accession>A0A433J787</accession>
<comment type="caution">
    <text evidence="1">The sequence shown here is derived from an EMBL/GenBank/DDBJ whole genome shotgun (WGS) entry which is preliminary data.</text>
</comment>
<dbReference type="Gene3D" id="3.90.850.10">
    <property type="entry name" value="Fumarylacetoacetase-like, C-terminal domain"/>
    <property type="match status" value="1"/>
</dbReference>
<keyword evidence="2" id="KW-1185">Reference proteome</keyword>
<dbReference type="RefSeq" id="WP_126999648.1">
    <property type="nucleotide sequence ID" value="NZ_CP173192.1"/>
</dbReference>